<proteinExistence type="predicted"/>
<evidence type="ECO:0000313" key="3">
    <source>
        <dbReference type="Proteomes" id="UP000018949"/>
    </source>
</evidence>
<sequence>MVDFVISGLERNEYSIIVENDRIIPLIQKRLTALFDESRLEKVKYVNNYDFYYAKGDFRINSIFEFLPNIIEGFSELDVAVRSWAHVEWRDEVEVSKKLMASEKEADVIVNETNLLSVCAYDFERVSEEFKEGLLSCHNFFINEKEDGV</sequence>
<dbReference type="InterPro" id="IPR025847">
    <property type="entry name" value="MEDS_domain"/>
</dbReference>
<feature type="domain" description="MEDS" evidence="1">
    <location>
        <begin position="1"/>
        <end position="138"/>
    </location>
</feature>
<dbReference type="EMBL" id="BAUW01000012">
    <property type="protein sequence ID" value="GAE44780.1"/>
    <property type="molecule type" value="Genomic_DNA"/>
</dbReference>
<dbReference type="Proteomes" id="UP000018949">
    <property type="component" value="Unassembled WGS sequence"/>
</dbReference>
<reference evidence="2 3" key="1">
    <citation type="submission" date="2013-12" db="EMBL/GenBank/DDBJ databases">
        <title>NBRP : Genome information of microbial organism related human and environment.</title>
        <authorList>
            <person name="Hattori M."/>
            <person name="Oshima K."/>
            <person name="Inaba H."/>
            <person name="Suda W."/>
            <person name="Sakamoto M."/>
            <person name="Iino T."/>
            <person name="Kitahara M."/>
            <person name="Oshida Y."/>
            <person name="Iida T."/>
            <person name="Kudo T."/>
            <person name="Itoh T."/>
            <person name="Ahmed I."/>
            <person name="Ohkuma M."/>
        </authorList>
    </citation>
    <scope>NUCLEOTIDE SEQUENCE [LARGE SCALE GENOMIC DNA]</scope>
    <source>
        <strain evidence="2 3">JCM 21738</strain>
    </source>
</reference>
<accession>W4RK10</accession>
<dbReference type="eggNOG" id="ENOG502Z9SI">
    <property type="taxonomic scope" value="Bacteria"/>
</dbReference>
<dbReference type="Pfam" id="PF14417">
    <property type="entry name" value="MEDS"/>
    <property type="match status" value="1"/>
</dbReference>
<protein>
    <recommendedName>
        <fullName evidence="1">MEDS domain-containing protein</fullName>
    </recommendedName>
</protein>
<organism evidence="2 3">
    <name type="scientific">Mesobacillus boroniphilus JCM 21738</name>
    <dbReference type="NCBI Taxonomy" id="1294265"/>
    <lineage>
        <taxon>Bacteria</taxon>
        <taxon>Bacillati</taxon>
        <taxon>Bacillota</taxon>
        <taxon>Bacilli</taxon>
        <taxon>Bacillales</taxon>
        <taxon>Bacillaceae</taxon>
        <taxon>Mesobacillus</taxon>
    </lineage>
</organism>
<keyword evidence="3" id="KW-1185">Reference proteome</keyword>
<name>W4RK10_9BACI</name>
<comment type="caution">
    <text evidence="2">The sequence shown here is derived from an EMBL/GenBank/DDBJ whole genome shotgun (WGS) entry which is preliminary data.</text>
</comment>
<evidence type="ECO:0000259" key="1">
    <source>
        <dbReference type="Pfam" id="PF14417"/>
    </source>
</evidence>
<evidence type="ECO:0000313" key="2">
    <source>
        <dbReference type="EMBL" id="GAE44780.1"/>
    </source>
</evidence>
<dbReference type="AlphaFoldDB" id="W4RK10"/>
<gene>
    <name evidence="2" type="ORF">JCM21738_1519</name>
</gene>